<dbReference type="PATRIC" id="fig|620833.3.peg.27"/>
<feature type="non-terminal residue" evidence="1">
    <location>
        <position position="1"/>
    </location>
</feature>
<proteinExistence type="predicted"/>
<evidence type="ECO:0000313" key="2">
    <source>
        <dbReference type="Proteomes" id="UP000005809"/>
    </source>
</evidence>
<gene>
    <name evidence="1" type="ORF">FPOG_00566</name>
</gene>
<evidence type="ECO:0000313" key="1">
    <source>
        <dbReference type="EMBL" id="EKA94864.1"/>
    </source>
</evidence>
<reference evidence="1 2" key="1">
    <citation type="submission" date="2012-05" db="EMBL/GenBank/DDBJ databases">
        <title>The Genome Sequence of Fusobacterium periodontium Oral Taxon 201 Strain D10.</title>
        <authorList>
            <consortium name="The Broad Institute Genome Sequencing Platform"/>
            <consortium name="The Broad Institute Genome Sequencing Center for Infectious Disease"/>
            <person name="Earl A."/>
            <person name="Ward D."/>
            <person name="Feldgarden M."/>
            <person name="Gevers D."/>
            <person name="Strauss J."/>
            <person name="Sibley C."/>
            <person name="White A."/>
            <person name="Ambrose C.E."/>
            <person name="Allen-Vercoe E."/>
            <person name="Walker B."/>
            <person name="Young S.K."/>
            <person name="Zeng Q."/>
            <person name="Gargeya S."/>
            <person name="Fitzgerald M."/>
            <person name="Haas B."/>
            <person name="Abouelleil A."/>
            <person name="Alvarado L."/>
            <person name="Arachchi H.M."/>
            <person name="Berlin A.M."/>
            <person name="Chapman S.B."/>
            <person name="Goldberg J."/>
            <person name="Griggs A."/>
            <person name="Gujja S."/>
            <person name="Hansen M."/>
            <person name="Howarth C."/>
            <person name="Imamovic A."/>
            <person name="Larimer J."/>
            <person name="McCowan C."/>
            <person name="Montmayeur A."/>
            <person name="Murphy C."/>
            <person name="Neiman D."/>
            <person name="Pearson M."/>
            <person name="Priest M."/>
            <person name="Roberts A."/>
            <person name="Saif S."/>
            <person name="Shea T."/>
            <person name="Sisk P."/>
            <person name="Sykes S."/>
            <person name="Wortman J."/>
            <person name="Nusbaum C."/>
            <person name="Birren B."/>
        </authorList>
    </citation>
    <scope>NUCLEOTIDE SEQUENCE [LARGE SCALE GENOMIC DNA]</scope>
    <source>
        <strain evidence="1 2">D10</strain>
    </source>
</reference>
<organism evidence="1 2">
    <name type="scientific">Fusobacterium periodonticum D10</name>
    <dbReference type="NCBI Taxonomy" id="620833"/>
    <lineage>
        <taxon>Bacteria</taxon>
        <taxon>Fusobacteriati</taxon>
        <taxon>Fusobacteriota</taxon>
        <taxon>Fusobacteriia</taxon>
        <taxon>Fusobacteriales</taxon>
        <taxon>Fusobacteriaceae</taxon>
        <taxon>Fusobacterium</taxon>
    </lineage>
</organism>
<dbReference type="Proteomes" id="UP000005809">
    <property type="component" value="Unassembled WGS sequence"/>
</dbReference>
<name>K1GL63_9FUSO</name>
<comment type="caution">
    <text evidence="1">The sequence shown here is derived from an EMBL/GenBank/DDBJ whole genome shotgun (WGS) entry which is preliminary data.</text>
</comment>
<dbReference type="EMBL" id="ACIF01000006">
    <property type="protein sequence ID" value="EKA94864.1"/>
    <property type="molecule type" value="Genomic_DNA"/>
</dbReference>
<dbReference type="AlphaFoldDB" id="K1GL63"/>
<sequence length="44" mass="5142">YMYNEWSGAYKGRGDKSEKYAFEGIFTRSLNSFERVVSPLSEKI</sequence>
<dbReference type="HOGENOM" id="CLU_3209307_0_0_0"/>
<protein>
    <submittedName>
        <fullName evidence="1">Uncharacterized protein</fullName>
    </submittedName>
</protein>
<accession>K1GL63</accession>